<evidence type="ECO:0000313" key="3">
    <source>
        <dbReference type="Proteomes" id="UP001529510"/>
    </source>
</evidence>
<feature type="non-terminal residue" evidence="2">
    <location>
        <position position="227"/>
    </location>
</feature>
<feature type="region of interest" description="Disordered" evidence="1">
    <location>
        <begin position="1"/>
        <end position="57"/>
    </location>
</feature>
<feature type="compositionally biased region" description="Basic and acidic residues" evidence="1">
    <location>
        <begin position="213"/>
        <end position="227"/>
    </location>
</feature>
<gene>
    <name evidence="2" type="ORF">M9458_014535</name>
</gene>
<dbReference type="EMBL" id="JAMKFB020000006">
    <property type="protein sequence ID" value="KAL0191837.1"/>
    <property type="molecule type" value="Genomic_DNA"/>
</dbReference>
<proteinExistence type="predicted"/>
<evidence type="ECO:0000256" key="1">
    <source>
        <dbReference type="SAM" id="MobiDB-lite"/>
    </source>
</evidence>
<evidence type="ECO:0000313" key="2">
    <source>
        <dbReference type="EMBL" id="KAL0191837.1"/>
    </source>
</evidence>
<name>A0ABD0R058_CIRMR</name>
<sequence length="227" mass="23946">MAPALMGEKPVSLHETPPSQDQLPPAPISQDSLLNSVQTPVQQRETSTGSGPGLFDPYGSFMDTIYTSFLQVSERGAEGGSDSTPLSYPELPPLLQQTSAPPSLSPRRACSVHNPDLSRLGMDTAQSPARGTPKLSEDPSTPPPCKPAGAEALSDAPLHPAFMEEAKTDGSAKACVYSNGIGSGVDGRGDDDEDDEEEEEDGRGPQGYLSPGERLREAAEDIRDAEQ</sequence>
<keyword evidence="3" id="KW-1185">Reference proteome</keyword>
<protein>
    <submittedName>
        <fullName evidence="2">Uncharacterized protein</fullName>
    </submittedName>
</protein>
<feature type="compositionally biased region" description="Acidic residues" evidence="1">
    <location>
        <begin position="189"/>
        <end position="201"/>
    </location>
</feature>
<organism evidence="2 3">
    <name type="scientific">Cirrhinus mrigala</name>
    <name type="common">Mrigala</name>
    <dbReference type="NCBI Taxonomy" id="683832"/>
    <lineage>
        <taxon>Eukaryota</taxon>
        <taxon>Metazoa</taxon>
        <taxon>Chordata</taxon>
        <taxon>Craniata</taxon>
        <taxon>Vertebrata</taxon>
        <taxon>Euteleostomi</taxon>
        <taxon>Actinopterygii</taxon>
        <taxon>Neopterygii</taxon>
        <taxon>Teleostei</taxon>
        <taxon>Ostariophysi</taxon>
        <taxon>Cypriniformes</taxon>
        <taxon>Cyprinidae</taxon>
        <taxon>Labeoninae</taxon>
        <taxon>Labeonini</taxon>
        <taxon>Cirrhinus</taxon>
    </lineage>
</organism>
<comment type="caution">
    <text evidence="2">The sequence shown here is derived from an EMBL/GenBank/DDBJ whole genome shotgun (WGS) entry which is preliminary data.</text>
</comment>
<feature type="region of interest" description="Disordered" evidence="1">
    <location>
        <begin position="73"/>
        <end position="227"/>
    </location>
</feature>
<accession>A0ABD0R058</accession>
<feature type="compositionally biased region" description="Polar residues" evidence="1">
    <location>
        <begin position="29"/>
        <end position="49"/>
    </location>
</feature>
<reference evidence="2 3" key="1">
    <citation type="submission" date="2024-05" db="EMBL/GenBank/DDBJ databases">
        <title>Genome sequencing and assembly of Indian major carp, Cirrhinus mrigala (Hamilton, 1822).</title>
        <authorList>
            <person name="Mohindra V."/>
            <person name="Chowdhury L.M."/>
            <person name="Lal K."/>
            <person name="Jena J.K."/>
        </authorList>
    </citation>
    <scope>NUCLEOTIDE SEQUENCE [LARGE SCALE GENOMIC DNA]</scope>
    <source>
        <strain evidence="2">CM1030</strain>
        <tissue evidence="2">Blood</tissue>
    </source>
</reference>
<dbReference type="Proteomes" id="UP001529510">
    <property type="component" value="Unassembled WGS sequence"/>
</dbReference>
<dbReference type="AlphaFoldDB" id="A0ABD0R058"/>